<proteinExistence type="predicted"/>
<dbReference type="NCBIfam" id="NF047380">
    <property type="entry name" value="photo_II_xxx"/>
    <property type="match status" value="1"/>
</dbReference>
<accession>A0ABW7CEX0</accession>
<dbReference type="InterPro" id="IPR058523">
    <property type="entry name" value="DUF8210"/>
</dbReference>
<gene>
    <name evidence="1" type="ORF">VPK24_13105</name>
</gene>
<reference evidence="2" key="1">
    <citation type="journal article" date="2024" name="Algal Res.">
        <title>Biochemical, toxicological and genomic investigation of a high-biomass producing Limnothrix strain isolated from Italian shallow drinking water reservoir.</title>
        <authorList>
            <person name="Simonazzi M."/>
            <person name="Shishido T.K."/>
            <person name="Delbaje E."/>
            <person name="Wahlsten M."/>
            <person name="Fewer D.P."/>
            <person name="Sivonen K."/>
            <person name="Pezzolesi L."/>
            <person name="Pistocchi R."/>
        </authorList>
    </citation>
    <scope>NUCLEOTIDE SEQUENCE [LARGE SCALE GENOMIC DNA]</scope>
    <source>
        <strain evidence="2">LRLZ20PSL1</strain>
    </source>
</reference>
<dbReference type="Pfam" id="PF26637">
    <property type="entry name" value="DUF8210"/>
    <property type="match status" value="1"/>
</dbReference>
<name>A0ABW7CEX0_9CYAN</name>
<protein>
    <submittedName>
        <fullName evidence="1">Uncharacterized protein</fullName>
    </submittedName>
</protein>
<keyword evidence="2" id="KW-1185">Reference proteome</keyword>
<sequence>MVLLIALFAIGWVAAVVLGTQAYFLGEQTKPIHSRNWNSQKFETLAQAITGSSIDYGKRRPAYAYAMDAYTSKQVTQQ</sequence>
<dbReference type="RefSeq" id="WP_393014015.1">
    <property type="nucleotide sequence ID" value="NZ_JAZAQF010000078.1"/>
</dbReference>
<dbReference type="InterPro" id="IPR058095">
    <property type="entry name" value="Psb35-like"/>
</dbReference>
<dbReference type="Proteomes" id="UP001604335">
    <property type="component" value="Unassembled WGS sequence"/>
</dbReference>
<evidence type="ECO:0000313" key="2">
    <source>
        <dbReference type="Proteomes" id="UP001604335"/>
    </source>
</evidence>
<comment type="caution">
    <text evidence="1">The sequence shown here is derived from an EMBL/GenBank/DDBJ whole genome shotgun (WGS) entry which is preliminary data.</text>
</comment>
<dbReference type="EMBL" id="JAZAQF010000078">
    <property type="protein sequence ID" value="MFG3818583.1"/>
    <property type="molecule type" value="Genomic_DNA"/>
</dbReference>
<evidence type="ECO:0000313" key="1">
    <source>
        <dbReference type="EMBL" id="MFG3818583.1"/>
    </source>
</evidence>
<organism evidence="1 2">
    <name type="scientific">Limnothrix redekei LRLZ20PSL1</name>
    <dbReference type="NCBI Taxonomy" id="3112953"/>
    <lineage>
        <taxon>Bacteria</taxon>
        <taxon>Bacillati</taxon>
        <taxon>Cyanobacteriota</taxon>
        <taxon>Cyanophyceae</taxon>
        <taxon>Pseudanabaenales</taxon>
        <taxon>Pseudanabaenaceae</taxon>
        <taxon>Limnothrix</taxon>
    </lineage>
</organism>